<reference evidence="2 3" key="1">
    <citation type="journal article" date="2015" name="Sci. Rep.">
        <title>Unraveling adaptation of Pontibacter korlensis to radiation and infertility in desert through complete genome and comparative transcriptomic analysis.</title>
        <authorList>
            <person name="Dai J."/>
            <person name="Dai W."/>
            <person name="Qiu C."/>
            <person name="Yang Z."/>
            <person name="Zhang Y."/>
            <person name="Zhou M."/>
            <person name="Zhang L."/>
            <person name="Fang C."/>
            <person name="Gao Q."/>
            <person name="Yang Q."/>
            <person name="Li X."/>
            <person name="Wang Z."/>
            <person name="Wang Z."/>
            <person name="Jia Z."/>
            <person name="Chen X."/>
        </authorList>
    </citation>
    <scope>NUCLEOTIDE SEQUENCE [LARGE SCALE GENOMIC DNA]</scope>
    <source>
        <strain evidence="2 3">X14-1T</strain>
    </source>
</reference>
<keyword evidence="3" id="KW-1185">Reference proteome</keyword>
<evidence type="ECO:0000313" key="2">
    <source>
        <dbReference type="EMBL" id="AKD05407.1"/>
    </source>
</evidence>
<name>A0A0E3UYS9_9BACT</name>
<dbReference type="AlphaFoldDB" id="A0A0E3UYS9"/>
<gene>
    <name evidence="2" type="ORF">PKOR_23190</name>
</gene>
<feature type="region of interest" description="Disordered" evidence="1">
    <location>
        <begin position="1"/>
        <end position="34"/>
    </location>
</feature>
<protein>
    <submittedName>
        <fullName evidence="2">Uncharacterized protein</fullName>
    </submittedName>
</protein>
<sequence length="68" mass="7975">MLNHGRELKNAPTKTQKTKRKGQERAEHDPLTPCQELCNPKNGRLLNAPYYLLVVFYVSAKQLHYFLY</sequence>
<evidence type="ECO:0000256" key="1">
    <source>
        <dbReference type="SAM" id="MobiDB-lite"/>
    </source>
</evidence>
<accession>A0A0E3UYS9</accession>
<dbReference type="HOGENOM" id="CLU_2790413_0_0_10"/>
<dbReference type="EMBL" id="CP009621">
    <property type="protein sequence ID" value="AKD05407.1"/>
    <property type="molecule type" value="Genomic_DNA"/>
</dbReference>
<evidence type="ECO:0000313" key="3">
    <source>
        <dbReference type="Proteomes" id="UP000033109"/>
    </source>
</evidence>
<dbReference type="PATRIC" id="fig|400092.3.peg.5116"/>
<dbReference type="Proteomes" id="UP000033109">
    <property type="component" value="Chromosome"/>
</dbReference>
<organism evidence="2 3">
    <name type="scientific">Pontibacter korlensis</name>
    <dbReference type="NCBI Taxonomy" id="400092"/>
    <lineage>
        <taxon>Bacteria</taxon>
        <taxon>Pseudomonadati</taxon>
        <taxon>Bacteroidota</taxon>
        <taxon>Cytophagia</taxon>
        <taxon>Cytophagales</taxon>
        <taxon>Hymenobacteraceae</taxon>
        <taxon>Pontibacter</taxon>
    </lineage>
</organism>
<proteinExistence type="predicted"/>
<dbReference type="KEGG" id="pko:PKOR_23190"/>
<feature type="compositionally biased region" description="Basic and acidic residues" evidence="1">
    <location>
        <begin position="21"/>
        <end position="30"/>
    </location>
</feature>